<feature type="chain" id="PRO_5020724533" description="Rhodanese domain-containing protein" evidence="1">
    <location>
        <begin position="17"/>
        <end position="232"/>
    </location>
</feature>
<dbReference type="OrthoDB" id="9784513at2"/>
<reference evidence="3 4" key="1">
    <citation type="submission" date="2017-10" db="EMBL/GenBank/DDBJ databases">
        <title>Genomics of the genus Arcobacter.</title>
        <authorList>
            <person name="Perez-Cataluna A."/>
            <person name="Figueras M.J."/>
        </authorList>
    </citation>
    <scope>NUCLEOTIDE SEQUENCE [LARGE SCALE GENOMIC DNA]</scope>
    <source>
        <strain evidence="3 4">F26</strain>
    </source>
</reference>
<feature type="domain" description="Rhodanese" evidence="2">
    <location>
        <begin position="112"/>
        <end position="228"/>
    </location>
</feature>
<keyword evidence="1" id="KW-0732">Signal</keyword>
<gene>
    <name evidence="3" type="ORF">CRU90_09630</name>
</gene>
<comment type="caution">
    <text evidence="3">The sequence shown here is derived from an EMBL/GenBank/DDBJ whole genome shotgun (WGS) entry which is preliminary data.</text>
</comment>
<dbReference type="Proteomes" id="UP000290870">
    <property type="component" value="Unassembled WGS sequence"/>
</dbReference>
<dbReference type="PROSITE" id="PS50206">
    <property type="entry name" value="RHODANESE_3"/>
    <property type="match status" value="1"/>
</dbReference>
<dbReference type="RefSeq" id="WP_128987075.1">
    <property type="nucleotide sequence ID" value="NZ_PDJZ01000011.1"/>
</dbReference>
<evidence type="ECO:0000313" key="3">
    <source>
        <dbReference type="EMBL" id="RXJ83466.1"/>
    </source>
</evidence>
<dbReference type="EMBL" id="PDJZ01000011">
    <property type="protein sequence ID" value="RXJ83466.1"/>
    <property type="molecule type" value="Genomic_DNA"/>
</dbReference>
<organism evidence="3 4">
    <name type="scientific">Arcobacter cloacae</name>
    <dbReference type="NCBI Taxonomy" id="1054034"/>
    <lineage>
        <taxon>Bacteria</taxon>
        <taxon>Pseudomonadati</taxon>
        <taxon>Campylobacterota</taxon>
        <taxon>Epsilonproteobacteria</taxon>
        <taxon>Campylobacterales</taxon>
        <taxon>Arcobacteraceae</taxon>
        <taxon>Arcobacter</taxon>
    </lineage>
</organism>
<evidence type="ECO:0000259" key="2">
    <source>
        <dbReference type="PROSITE" id="PS50206"/>
    </source>
</evidence>
<dbReference type="SMART" id="SM00450">
    <property type="entry name" value="RHOD"/>
    <property type="match status" value="1"/>
</dbReference>
<feature type="signal peptide" evidence="1">
    <location>
        <begin position="1"/>
        <end position="16"/>
    </location>
</feature>
<accession>A0A4Q0ZIN2</accession>
<sequence>MKYLLLPFLSASFLFASNISLQYKGIEVTHTYLNNAQEKFIIEREIAKDCINIEISPEYFTEQNIRNNTSNKCKKTIITSTGIIQPLYINDKIKTVAELEVLDFILNKSSKEPQNYALVDSRKSSWFNQSTIPSAINIPYEDLKYDEDFKEEFFKAYENLNVKIIDLEKNIYDFSNAKTIISFCNGSWCPISTKAIEYLVSIGYPAEKIMWYRGGMAEWNALSMTVTKELKN</sequence>
<dbReference type="InterPro" id="IPR036873">
    <property type="entry name" value="Rhodanese-like_dom_sf"/>
</dbReference>
<evidence type="ECO:0000256" key="1">
    <source>
        <dbReference type="SAM" id="SignalP"/>
    </source>
</evidence>
<protein>
    <recommendedName>
        <fullName evidence="2">Rhodanese domain-containing protein</fullName>
    </recommendedName>
</protein>
<dbReference type="Gene3D" id="3.40.250.10">
    <property type="entry name" value="Rhodanese-like domain"/>
    <property type="match status" value="1"/>
</dbReference>
<proteinExistence type="predicted"/>
<dbReference type="Pfam" id="PF00581">
    <property type="entry name" value="Rhodanese"/>
    <property type="match status" value="1"/>
</dbReference>
<evidence type="ECO:0000313" key="4">
    <source>
        <dbReference type="Proteomes" id="UP000290870"/>
    </source>
</evidence>
<dbReference type="CDD" id="cd00158">
    <property type="entry name" value="RHOD"/>
    <property type="match status" value="1"/>
</dbReference>
<dbReference type="InterPro" id="IPR001763">
    <property type="entry name" value="Rhodanese-like_dom"/>
</dbReference>
<name>A0A4Q0ZIN2_9BACT</name>
<dbReference type="AlphaFoldDB" id="A0A4Q0ZIN2"/>
<dbReference type="SUPFAM" id="SSF52821">
    <property type="entry name" value="Rhodanese/Cell cycle control phosphatase"/>
    <property type="match status" value="1"/>
</dbReference>